<reference evidence="1 2" key="1">
    <citation type="submission" date="2021-06" db="EMBL/GenBank/DDBJ databases">
        <title>Genome sequence of Babesia caballi.</title>
        <authorList>
            <person name="Yamagishi J."/>
            <person name="Kidaka T."/>
            <person name="Ochi A."/>
        </authorList>
    </citation>
    <scope>NUCLEOTIDE SEQUENCE [LARGE SCALE GENOMIC DNA]</scope>
    <source>
        <strain evidence="1">USDA-D6B2</strain>
    </source>
</reference>
<sequence length="88" mass="9109">MAVDDEVVKVDGAGAPARGIHIQMLKVPVVDHDVGRGKRLLLHREGGREGDVVDAAGRARDDAVDVAHQSELEAEPALVGVAGKPGEG</sequence>
<comment type="caution">
    <text evidence="1">The sequence shown here is derived from an EMBL/GenBank/DDBJ whole genome shotgun (WGS) entry which is preliminary data.</text>
</comment>
<name>A0AAV4LQB0_BABCB</name>
<dbReference type="EMBL" id="BPLF01000001">
    <property type="protein sequence ID" value="GIX61301.1"/>
    <property type="molecule type" value="Genomic_DNA"/>
</dbReference>
<gene>
    <name evidence="1" type="ORF">BcabD6B2_07360</name>
</gene>
<keyword evidence="2" id="KW-1185">Reference proteome</keyword>
<dbReference type="RefSeq" id="XP_067713372.1">
    <property type="nucleotide sequence ID" value="XM_067857271.1"/>
</dbReference>
<organism evidence="1 2">
    <name type="scientific">Babesia caballi</name>
    <dbReference type="NCBI Taxonomy" id="5871"/>
    <lineage>
        <taxon>Eukaryota</taxon>
        <taxon>Sar</taxon>
        <taxon>Alveolata</taxon>
        <taxon>Apicomplexa</taxon>
        <taxon>Aconoidasida</taxon>
        <taxon>Piroplasmida</taxon>
        <taxon>Babesiidae</taxon>
        <taxon>Babesia</taxon>
    </lineage>
</organism>
<dbReference type="GeneID" id="94192784"/>
<evidence type="ECO:0000313" key="2">
    <source>
        <dbReference type="Proteomes" id="UP001497744"/>
    </source>
</evidence>
<proteinExistence type="predicted"/>
<dbReference type="AlphaFoldDB" id="A0AAV4LQB0"/>
<dbReference type="Proteomes" id="UP001497744">
    <property type="component" value="Unassembled WGS sequence"/>
</dbReference>
<evidence type="ECO:0000313" key="1">
    <source>
        <dbReference type="EMBL" id="GIX61301.1"/>
    </source>
</evidence>
<protein>
    <submittedName>
        <fullName evidence="1">Hybrid non-ribosomal peptide synthetase/type I polyketide synthase</fullName>
    </submittedName>
</protein>
<accession>A0AAV4LQB0</accession>